<accession>G8QW84</accession>
<dbReference type="Pfam" id="PF14305">
    <property type="entry name" value="ATPgrasp_TupA"/>
    <property type="match status" value="1"/>
</dbReference>
<dbReference type="RefSeq" id="WP_014270230.1">
    <property type="nucleotide sequence ID" value="NC_016633.1"/>
</dbReference>
<name>G8QW84_SPHPG</name>
<evidence type="ECO:0000313" key="2">
    <source>
        <dbReference type="Proteomes" id="UP000005632"/>
    </source>
</evidence>
<proteinExistence type="predicted"/>
<dbReference type="Proteomes" id="UP000005632">
    <property type="component" value="Chromosome"/>
</dbReference>
<evidence type="ECO:0008006" key="3">
    <source>
        <dbReference type="Google" id="ProtNLM"/>
    </source>
</evidence>
<protein>
    <recommendedName>
        <fullName evidence="3">Glycosyl transferase</fullName>
    </recommendedName>
</protein>
<gene>
    <name evidence="1" type="ordered locus">SpiGrapes_1575</name>
</gene>
<organism evidence="1 2">
    <name type="scientific">Sphaerochaeta pleomorpha (strain ATCC BAA-1885 / DSM 22778 / Grapes)</name>
    <dbReference type="NCBI Taxonomy" id="158190"/>
    <lineage>
        <taxon>Bacteria</taxon>
        <taxon>Pseudomonadati</taxon>
        <taxon>Spirochaetota</taxon>
        <taxon>Spirochaetia</taxon>
        <taxon>Spirochaetales</taxon>
        <taxon>Sphaerochaetaceae</taxon>
        <taxon>Sphaerochaeta</taxon>
    </lineage>
</organism>
<dbReference type="InterPro" id="IPR029465">
    <property type="entry name" value="ATPgrasp_TupA"/>
</dbReference>
<dbReference type="EMBL" id="CP003155">
    <property type="protein sequence ID" value="AEV29382.1"/>
    <property type="molecule type" value="Genomic_DNA"/>
</dbReference>
<sequence>MRHYTLKNLYILLGESGYLRWIPDKLYLKLLYKAMTNKSLRFSLLKTYNEKLQWLKLYYHNPRHTMYVDKYAVRTIIKEQIGEQYLVPLLFLYTSVEEIKWEKLPNQFVMKCTHGSGYNIICKDKRKLNIQDTSKKLRKWLKCNWQWVGKEWPYKHVVPRIIVEKYMAEDSLTPLIDYKVLCFNGIPKLIEMHRNRFQDNWCQDFYDVAWNKLSISQKINGLPNSELVSPKPANLPEMLDLSGKLAKGEPHVRVDWYMVGEKLYFGELTFFNGSGFYLFDNSEDDLLLGSWIHLG</sequence>
<dbReference type="AlphaFoldDB" id="G8QW84"/>
<dbReference type="HOGENOM" id="CLU_056705_0_0_12"/>
<reference evidence="1 2" key="1">
    <citation type="submission" date="2011-11" db="EMBL/GenBank/DDBJ databases">
        <title>Complete sequence of Spirochaeta sp. grapes.</title>
        <authorList>
            <consortium name="US DOE Joint Genome Institute"/>
            <person name="Lucas S."/>
            <person name="Han J."/>
            <person name="Lapidus A."/>
            <person name="Cheng J.-F."/>
            <person name="Goodwin L."/>
            <person name="Pitluck S."/>
            <person name="Peters L."/>
            <person name="Ovchinnikova G."/>
            <person name="Munk A.C."/>
            <person name="Detter J.C."/>
            <person name="Han C."/>
            <person name="Tapia R."/>
            <person name="Land M."/>
            <person name="Hauser L."/>
            <person name="Kyrpides N."/>
            <person name="Ivanova N."/>
            <person name="Pagani I."/>
            <person name="Ritalahtilisa K."/>
            <person name="Loeffler F."/>
            <person name="Woyke T."/>
        </authorList>
    </citation>
    <scope>NUCLEOTIDE SEQUENCE [LARGE SCALE GENOMIC DNA]</scope>
    <source>
        <strain evidence="2">ATCC BAA-1885 / DSM 22778 / Grapes</strain>
    </source>
</reference>
<dbReference type="eggNOG" id="COG2182">
    <property type="taxonomic scope" value="Bacteria"/>
</dbReference>
<evidence type="ECO:0000313" key="1">
    <source>
        <dbReference type="EMBL" id="AEV29382.1"/>
    </source>
</evidence>
<keyword evidence="2" id="KW-1185">Reference proteome</keyword>
<dbReference type="KEGG" id="sgp:SpiGrapes_1575"/>
<dbReference type="STRING" id="158190.SpiGrapes_1575"/>